<feature type="transmembrane region" description="Helical" evidence="12">
    <location>
        <begin position="796"/>
        <end position="819"/>
    </location>
</feature>
<feature type="domain" description="PDEase" evidence="13">
    <location>
        <begin position="376"/>
        <end position="725"/>
    </location>
</feature>
<name>A0A8S9XIV6_APOLU</name>
<keyword evidence="15" id="KW-1185">Reference proteome</keyword>
<feature type="transmembrane region" description="Helical" evidence="12">
    <location>
        <begin position="1021"/>
        <end position="1042"/>
    </location>
</feature>
<evidence type="ECO:0000256" key="1">
    <source>
        <dbReference type="ARBA" id="ARBA00004141"/>
    </source>
</evidence>
<evidence type="ECO:0000256" key="10">
    <source>
        <dbReference type="ARBA" id="ARBA00023224"/>
    </source>
</evidence>
<keyword evidence="3 12" id="KW-0812">Transmembrane</keyword>
<dbReference type="Pfam" id="PF02949">
    <property type="entry name" value="7tm_6"/>
    <property type="match status" value="1"/>
</dbReference>
<dbReference type="GO" id="GO:0016020">
    <property type="term" value="C:membrane"/>
    <property type="evidence" value="ECO:0007669"/>
    <property type="project" value="UniProtKB-SubCell"/>
</dbReference>
<keyword evidence="2" id="KW-0716">Sensory transduction</keyword>
<evidence type="ECO:0000256" key="2">
    <source>
        <dbReference type="ARBA" id="ARBA00022606"/>
    </source>
</evidence>
<protein>
    <recommendedName>
        <fullName evidence="13">PDEase domain-containing protein</fullName>
    </recommendedName>
</protein>
<accession>A0A8S9XIV6</accession>
<dbReference type="SUPFAM" id="SSF55781">
    <property type="entry name" value="GAF domain-like"/>
    <property type="match status" value="2"/>
</dbReference>
<evidence type="ECO:0000313" key="15">
    <source>
        <dbReference type="Proteomes" id="UP000466442"/>
    </source>
</evidence>
<dbReference type="GO" id="GO:0004114">
    <property type="term" value="F:3',5'-cyclic-nucleotide phosphodiesterase activity"/>
    <property type="evidence" value="ECO:0007669"/>
    <property type="project" value="InterPro"/>
</dbReference>
<keyword evidence="7 12" id="KW-1133">Transmembrane helix</keyword>
<feature type="transmembrane region" description="Helical" evidence="12">
    <location>
        <begin position="1062"/>
        <end position="1081"/>
    </location>
</feature>
<dbReference type="InterPro" id="IPR036971">
    <property type="entry name" value="PDEase_catalytic_dom_sf"/>
</dbReference>
<keyword evidence="9" id="KW-0675">Receptor</keyword>
<dbReference type="OrthoDB" id="295473at2759"/>
<evidence type="ECO:0000313" key="14">
    <source>
        <dbReference type="EMBL" id="KAF6208211.1"/>
    </source>
</evidence>
<evidence type="ECO:0000259" key="13">
    <source>
        <dbReference type="PROSITE" id="PS51845"/>
    </source>
</evidence>
<feature type="region of interest" description="Disordered" evidence="11">
    <location>
        <begin position="1885"/>
        <end position="1906"/>
    </location>
</feature>
<reference evidence="14" key="1">
    <citation type="journal article" date="2021" name="Mol. Ecol. Resour.">
        <title>Apolygus lucorum genome provides insights into omnivorousness and mesophyll feeding.</title>
        <authorList>
            <person name="Liu Y."/>
            <person name="Liu H."/>
            <person name="Wang H."/>
            <person name="Huang T."/>
            <person name="Liu B."/>
            <person name="Yang B."/>
            <person name="Yin L."/>
            <person name="Li B."/>
            <person name="Zhang Y."/>
            <person name="Zhang S."/>
            <person name="Jiang F."/>
            <person name="Zhang X."/>
            <person name="Ren Y."/>
            <person name="Wang B."/>
            <person name="Wang S."/>
            <person name="Lu Y."/>
            <person name="Wu K."/>
            <person name="Fan W."/>
            <person name="Wang G."/>
        </authorList>
    </citation>
    <scope>NUCLEOTIDE SEQUENCE</scope>
    <source>
        <strain evidence="14">12Hb</strain>
    </source>
</reference>
<dbReference type="EMBL" id="WIXP02000007">
    <property type="protein sequence ID" value="KAF6208211.1"/>
    <property type="molecule type" value="Genomic_DNA"/>
</dbReference>
<dbReference type="InterPro" id="IPR004117">
    <property type="entry name" value="7tm6_olfct_rcpt"/>
</dbReference>
<evidence type="ECO:0000256" key="9">
    <source>
        <dbReference type="ARBA" id="ARBA00023170"/>
    </source>
</evidence>
<proteinExistence type="predicted"/>
<comment type="subcellular location">
    <subcellularLocation>
        <location evidence="1">Membrane</location>
        <topology evidence="1">Multi-pass membrane protein</topology>
    </subcellularLocation>
</comment>
<gene>
    <name evidence="14" type="ORF">GE061_016663</name>
</gene>
<feature type="domain" description="PDEase" evidence="13">
    <location>
        <begin position="1556"/>
        <end position="1878"/>
    </location>
</feature>
<dbReference type="SUPFAM" id="SSF109604">
    <property type="entry name" value="HD-domain/PDEase-like"/>
    <property type="match status" value="2"/>
</dbReference>
<keyword evidence="6" id="KW-0378">Hydrolase</keyword>
<dbReference type="GO" id="GO:0046872">
    <property type="term" value="F:metal ion binding"/>
    <property type="evidence" value="ECO:0007669"/>
    <property type="project" value="UniProtKB-KW"/>
</dbReference>
<dbReference type="Proteomes" id="UP000466442">
    <property type="component" value="Unassembled WGS sequence"/>
</dbReference>
<evidence type="ECO:0000256" key="6">
    <source>
        <dbReference type="ARBA" id="ARBA00022801"/>
    </source>
</evidence>
<evidence type="ECO:0000256" key="5">
    <source>
        <dbReference type="ARBA" id="ARBA00022725"/>
    </source>
</evidence>
<dbReference type="GO" id="GO:0004984">
    <property type="term" value="F:olfactory receptor activity"/>
    <property type="evidence" value="ECO:0007669"/>
    <property type="project" value="InterPro"/>
</dbReference>
<keyword evidence="4" id="KW-0479">Metal-binding</keyword>
<comment type="caution">
    <text evidence="14">The sequence shown here is derived from an EMBL/GenBank/DDBJ whole genome shotgun (WGS) entry which is preliminary data.</text>
</comment>
<dbReference type="InterPro" id="IPR029016">
    <property type="entry name" value="GAF-like_dom_sf"/>
</dbReference>
<evidence type="ECO:0000256" key="3">
    <source>
        <dbReference type="ARBA" id="ARBA00022692"/>
    </source>
</evidence>
<feature type="transmembrane region" description="Helical" evidence="12">
    <location>
        <begin position="760"/>
        <end position="784"/>
    </location>
</feature>
<keyword evidence="10" id="KW-0807">Transducer</keyword>
<evidence type="ECO:0000256" key="4">
    <source>
        <dbReference type="ARBA" id="ARBA00022723"/>
    </source>
</evidence>
<sequence length="1906" mass="218793">MSAWNYDWNWNKERNKKHYCADQKKPVFKGLNVRCTDPGKLFNLLSSLWDERCPPIERKINKYLMNVTGAGMTFFMFLPQSEPDLIINVVGDTELPMPFSLPVGCDFTRRLLKARAALFTDDLSYMDPTLLSLLNKHLKRAINETCKNILIMPVQTHDSLQMCCFFGVANTSLRIGGMDRNKTLIQECLRYCKGLVLNTYTSDMEKFHAEMCGNILKNTQLGFMNIDNDKALATVLQQQTALIMNAHHAKVYFFKESYDKGSAQVLELVRPNLKEPPTIAETSLKSYISTPEIIVNKDPKDAFQFTEILKKHFKPKIRTLMSFPTFYDGFANGHIEVINKKSRGGFNKTDEEYARCLGAFDGLIIEAMWELRNQHKGNEKLDKVDCVLMRRARIHCEGVRELLYCGDLHSYDYLLEFRFQPYDVPEAHIICILMGIFDEIGFLKSLRIDETCLIRFLISVNRAHSSLPYHNWYHGFASAHFVFVMFYSLSLVKTSVLTDIEAFALLIAALTHDVDYRGSTTSFQICAGDNLGALYSSAGGIQQRIGLMTVLWMITNKQCNVLSKMDLDEFKTFVSVLQILFLDSNLAYNVDKMSDVYLMTYRKYDRNNTTDVRMFLSLCLTCSCLSDYTKSWHYFMGAHDRQMLEFHRTDDKTYVNGVFDLEDVSFNSRVQVELQVNLMRCLILPAFENLYIMFPTTYECYKRAEQNLFERRINFQKMFVFIREKELKRDPNAMIGRRLVQARFAIFAGIYPDFYGWRHYYFVIFLWIIHPGLYSYFVMVYVLSFVEGLRYMDVELLGQVLCLGTITVIYCLVSIYYIAKKTDVDELMMMAGKGLSNYSRPTTQEEKTILDSKEKSTYKYAIGSSIMFVSVSLLHMGFLPIRRGLKGQYTSITNDTAPINKFTPLPVWTPYVCDDLTTFLISYFTQLIPGCMEISIINACCILYIGLCQQLTGNLEILVNSLRQLPERGLHMFEAERGIVEKFTPELYQNEYFLRCLNTCIGENIEHQYNIIKFYKKIQSVVGFSILAIFSGTGLIISTAAYSMLLIAERERDTEIIITNSFVWSFNLFVYTVLLTLYCYYGQKVTDKNEEVLEALYDTPWIEADMAFRKSVIIAMSYSQLDMTLSAMGLISASLATLLDTSSAHCETIRTQELHTVEHQLFEMFFEETEEGRELNTDCVEQQKDYITISASNAATLLDLISSLQTRVSKSMQININNYLAEVTSAGLVFLVCPLKLTPDYVVQCVGNVAVEPPIHIKDDWTALNVVFENEEMQPTAFKASCMDDRLQDIVSRKLFERTTETFTSFVVIPCFLPYKEFPQLFVVLVNTKETDQDLERDTTLVGECSRYCLPTLRNTMVAEEMRERHEKLKIIMSEIDIVADQIGDDQLLITGIKKAMERIFRCEASAIFLKEDKLLVSNSQDYGRPLDMENELVLKDVKIPLGVGLTGLVGAMGQVISSNNPKKEEMYCNVPAFQSRYKNVLGFPFIFKDSIFGVGEVYNKSSGDFTESDKVYAEVVGNLFGPFLKQGLKLRRVCDASRKREIIASTLGSKVVRIPEDEPEVIRVHESYMNFSLEEFKDPDFLPSSVTDENSVVCIVAALHQLELLEKCDVHVHSLIRFLLYQRRKQQQFPFRNWFHSFCSFQFLYSLMQNNDLLESKYLSARMALSMLLATLCNGFCYGGATHRFQLETGTVLASAYASPGKRNEIYAVLKSVEVMNYPDFNFIPNFSATDFREFVELFDAMVLATDLSDFTSNLESFENADISSTSTDEEKSRFYQLLMVCSKINDHARLWEHALETGNRLYKEYHRSKQPTCSTRIFVIPDIDNLPMRAKLQSHFITSLCIPAFKALAKVFPNTQNYQLNLDTNLKKLDSLYRQLKKQEIAEVGGDNGSGASLDQQEEDHDAN</sequence>
<dbReference type="Gene3D" id="3.30.450.40">
    <property type="match status" value="2"/>
</dbReference>
<dbReference type="PROSITE" id="PS51845">
    <property type="entry name" value="PDEASE_I_2"/>
    <property type="match status" value="2"/>
</dbReference>
<evidence type="ECO:0000256" key="8">
    <source>
        <dbReference type="ARBA" id="ARBA00023136"/>
    </source>
</evidence>
<keyword evidence="5" id="KW-0552">Olfaction</keyword>
<dbReference type="Gene3D" id="1.10.1300.10">
    <property type="entry name" value="3'5'-cyclic nucleotide phosphodiesterase, catalytic domain"/>
    <property type="match status" value="2"/>
</dbReference>
<evidence type="ECO:0000256" key="12">
    <source>
        <dbReference type="SAM" id="Phobius"/>
    </source>
</evidence>
<organism evidence="14 15">
    <name type="scientific">Apolygus lucorum</name>
    <name type="common">Small green plant bug</name>
    <name type="synonym">Lygocoris lucorum</name>
    <dbReference type="NCBI Taxonomy" id="248454"/>
    <lineage>
        <taxon>Eukaryota</taxon>
        <taxon>Metazoa</taxon>
        <taxon>Ecdysozoa</taxon>
        <taxon>Arthropoda</taxon>
        <taxon>Hexapoda</taxon>
        <taxon>Insecta</taxon>
        <taxon>Pterygota</taxon>
        <taxon>Neoptera</taxon>
        <taxon>Paraneoptera</taxon>
        <taxon>Hemiptera</taxon>
        <taxon>Heteroptera</taxon>
        <taxon>Panheteroptera</taxon>
        <taxon>Cimicomorpha</taxon>
        <taxon>Miridae</taxon>
        <taxon>Mirini</taxon>
        <taxon>Apolygus</taxon>
    </lineage>
</organism>
<dbReference type="PANTHER" id="PTHR11347">
    <property type="entry name" value="CYCLIC NUCLEOTIDE PHOSPHODIESTERASE"/>
    <property type="match status" value="1"/>
</dbReference>
<keyword evidence="8 12" id="KW-0472">Membrane</keyword>
<dbReference type="InterPro" id="IPR002073">
    <property type="entry name" value="PDEase_catalytic_dom"/>
</dbReference>
<dbReference type="GO" id="GO:0007165">
    <property type="term" value="P:signal transduction"/>
    <property type="evidence" value="ECO:0007669"/>
    <property type="project" value="UniProtKB-KW"/>
</dbReference>
<dbReference type="GO" id="GO:0005549">
    <property type="term" value="F:odorant binding"/>
    <property type="evidence" value="ECO:0007669"/>
    <property type="project" value="InterPro"/>
</dbReference>
<evidence type="ECO:0000256" key="11">
    <source>
        <dbReference type="SAM" id="MobiDB-lite"/>
    </source>
</evidence>
<evidence type="ECO:0000256" key="7">
    <source>
        <dbReference type="ARBA" id="ARBA00022989"/>
    </source>
</evidence>
<dbReference type="Pfam" id="PF00233">
    <property type="entry name" value="PDEase_I"/>
    <property type="match status" value="2"/>
</dbReference>
<feature type="transmembrane region" description="Helical" evidence="12">
    <location>
        <begin position="860"/>
        <end position="881"/>
    </location>
</feature>